<dbReference type="AlphaFoldDB" id="A0A559SL51"/>
<accession>A0A559SL51</accession>
<sequence>MRFRYKVFAVGDDGAKYFDGPYGNKEHILGSDAEDALARIKNEVLAGGVIFKDGHPQRVRNREMIGIYEEVRNHLSAWGKVTFICSRDADAERLKFVDSFGHDWTIDVERENATIALDEVPFAVLPSSEDVEIAEVIANHLLEFEIASCTKMD</sequence>
<proteinExistence type="predicted"/>
<comment type="caution">
    <text evidence="1">The sequence shown here is derived from an EMBL/GenBank/DDBJ whole genome shotgun (WGS) entry which is preliminary data.</text>
</comment>
<dbReference type="Proteomes" id="UP000319824">
    <property type="component" value="Unassembled WGS sequence"/>
</dbReference>
<name>A0A559SL51_9HYPH</name>
<gene>
    <name evidence="1" type="ORF">BCL32_3201</name>
</gene>
<protein>
    <submittedName>
        <fullName evidence="1">Uncharacterized protein</fullName>
    </submittedName>
</protein>
<dbReference type="EMBL" id="VISO01000003">
    <property type="protein sequence ID" value="TVZ63085.1"/>
    <property type="molecule type" value="Genomic_DNA"/>
</dbReference>
<organism evidence="1 2">
    <name type="scientific">Rhizobium mongolense USDA 1844</name>
    <dbReference type="NCBI Taxonomy" id="1079460"/>
    <lineage>
        <taxon>Bacteria</taxon>
        <taxon>Pseudomonadati</taxon>
        <taxon>Pseudomonadota</taxon>
        <taxon>Alphaproteobacteria</taxon>
        <taxon>Hyphomicrobiales</taxon>
        <taxon>Rhizobiaceae</taxon>
        <taxon>Rhizobium/Agrobacterium group</taxon>
        <taxon>Rhizobium</taxon>
    </lineage>
</organism>
<evidence type="ECO:0000313" key="2">
    <source>
        <dbReference type="Proteomes" id="UP000319824"/>
    </source>
</evidence>
<reference evidence="1 2" key="1">
    <citation type="submission" date="2019-06" db="EMBL/GenBank/DDBJ databases">
        <title>Pac Bio to generate improved reference genome sequences for organisms with transposon mutant libraries (support for FEBA project).</title>
        <authorList>
            <person name="Blow M."/>
        </authorList>
    </citation>
    <scope>NUCLEOTIDE SEQUENCE [LARGE SCALE GENOMIC DNA]</scope>
    <source>
        <strain evidence="1 2">USDA 1844</strain>
    </source>
</reference>
<evidence type="ECO:0000313" key="1">
    <source>
        <dbReference type="EMBL" id="TVZ63085.1"/>
    </source>
</evidence>